<proteinExistence type="predicted"/>
<reference evidence="3 4" key="1">
    <citation type="submission" date="2024-10" db="EMBL/GenBank/DDBJ databases">
        <title>The Natural Products Discovery Center: Release of the First 8490 Sequenced Strains for Exploring Actinobacteria Biosynthetic Diversity.</title>
        <authorList>
            <person name="Kalkreuter E."/>
            <person name="Kautsar S.A."/>
            <person name="Yang D."/>
            <person name="Bader C.D."/>
            <person name="Teijaro C.N."/>
            <person name="Fluegel L."/>
            <person name="Davis C.M."/>
            <person name="Simpson J.R."/>
            <person name="Lauterbach L."/>
            <person name="Steele A.D."/>
            <person name="Gui C."/>
            <person name="Meng S."/>
            <person name="Li G."/>
            <person name="Viehrig K."/>
            <person name="Ye F."/>
            <person name="Su P."/>
            <person name="Kiefer A.F."/>
            <person name="Nichols A."/>
            <person name="Cepeda A.J."/>
            <person name="Yan W."/>
            <person name="Fan B."/>
            <person name="Jiang Y."/>
            <person name="Adhikari A."/>
            <person name="Zheng C.-J."/>
            <person name="Schuster L."/>
            <person name="Cowan T.M."/>
            <person name="Smanski M.J."/>
            <person name="Chevrette M.G."/>
            <person name="De Carvalho L.P.S."/>
            <person name="Shen B."/>
        </authorList>
    </citation>
    <scope>NUCLEOTIDE SEQUENCE [LARGE SCALE GENOMIC DNA]</scope>
    <source>
        <strain evidence="3 4">NPDC020602</strain>
    </source>
</reference>
<feature type="signal peptide" evidence="2">
    <location>
        <begin position="1"/>
        <end position="25"/>
    </location>
</feature>
<comment type="caution">
    <text evidence="3">The sequence shown here is derived from an EMBL/GenBank/DDBJ whole genome shotgun (WGS) entry which is preliminary data.</text>
</comment>
<gene>
    <name evidence="3" type="ORF">ACH407_10235</name>
</gene>
<protein>
    <submittedName>
        <fullName evidence="3">Uncharacterized protein</fullName>
    </submittedName>
</protein>
<evidence type="ECO:0000313" key="3">
    <source>
        <dbReference type="EMBL" id="MFI1713938.1"/>
    </source>
</evidence>
<keyword evidence="2" id="KW-0732">Signal</keyword>
<evidence type="ECO:0000256" key="2">
    <source>
        <dbReference type="SAM" id="SignalP"/>
    </source>
</evidence>
<evidence type="ECO:0000313" key="4">
    <source>
        <dbReference type="Proteomes" id="UP001611339"/>
    </source>
</evidence>
<feature type="chain" id="PRO_5047110183" evidence="2">
    <location>
        <begin position="26"/>
        <end position="199"/>
    </location>
</feature>
<keyword evidence="4" id="KW-1185">Reference proteome</keyword>
<organism evidence="3 4">
    <name type="scientific">Streptomyces litmocidini</name>
    <dbReference type="NCBI Taxonomy" id="67318"/>
    <lineage>
        <taxon>Bacteria</taxon>
        <taxon>Bacillati</taxon>
        <taxon>Actinomycetota</taxon>
        <taxon>Actinomycetes</taxon>
        <taxon>Kitasatosporales</taxon>
        <taxon>Streptomycetaceae</taxon>
        <taxon>Streptomyces</taxon>
    </lineage>
</organism>
<feature type="compositionally biased region" description="Low complexity" evidence="1">
    <location>
        <begin position="45"/>
        <end position="55"/>
    </location>
</feature>
<sequence length="199" mass="20606">MKKYLLAAAGVVAAAVIAAPSAVGASSEPPTDPTPAPALHPTPAPALHQTAKPTLHPTPAPAAPAPARIRTVRSGERVDAEQGFTVWLTEDGKHWAGPDGFENFRSVVDGNIDRAQPGVSHQSEGDASGVFHSGLYYGTKEAGRVELTGAGGRPVLATLLELPGRPGWGVWYARTGPGGDRAAVALYDRAGRRLAELRG</sequence>
<feature type="region of interest" description="Disordered" evidence="1">
    <location>
        <begin position="23"/>
        <end position="66"/>
    </location>
</feature>
<accession>A0ABW7U590</accession>
<feature type="compositionally biased region" description="Pro residues" evidence="1">
    <location>
        <begin position="30"/>
        <end position="44"/>
    </location>
</feature>
<dbReference type="RefSeq" id="WP_398708342.1">
    <property type="nucleotide sequence ID" value="NZ_JBIRUI010000003.1"/>
</dbReference>
<name>A0ABW7U590_9ACTN</name>
<dbReference type="EMBL" id="JBIRUI010000003">
    <property type="protein sequence ID" value="MFI1713938.1"/>
    <property type="molecule type" value="Genomic_DNA"/>
</dbReference>
<evidence type="ECO:0000256" key="1">
    <source>
        <dbReference type="SAM" id="MobiDB-lite"/>
    </source>
</evidence>
<dbReference type="Proteomes" id="UP001611339">
    <property type="component" value="Unassembled WGS sequence"/>
</dbReference>